<feature type="domain" description="RNA polymerase sigma-70 ECF-like HTH" evidence="6">
    <location>
        <begin position="11"/>
        <end position="187"/>
    </location>
</feature>
<evidence type="ECO:0000256" key="3">
    <source>
        <dbReference type="ARBA" id="ARBA00023082"/>
    </source>
</evidence>
<dbReference type="SUPFAM" id="SSF88946">
    <property type="entry name" value="Sigma2 domain of RNA polymerase sigma factors"/>
    <property type="match status" value="1"/>
</dbReference>
<dbReference type="AlphaFoldDB" id="A0A517YIW6"/>
<dbReference type="NCBIfam" id="TIGR02937">
    <property type="entry name" value="sigma70-ECF"/>
    <property type="match status" value="1"/>
</dbReference>
<dbReference type="PANTHER" id="PTHR43133:SF39">
    <property type="entry name" value="SIMILAR TO RNA POLYMERASE SIGMA-E FACTOR"/>
    <property type="match status" value="1"/>
</dbReference>
<evidence type="ECO:0000256" key="5">
    <source>
        <dbReference type="SAM" id="MobiDB-lite"/>
    </source>
</evidence>
<evidence type="ECO:0000256" key="1">
    <source>
        <dbReference type="ARBA" id="ARBA00010641"/>
    </source>
</evidence>
<evidence type="ECO:0000256" key="4">
    <source>
        <dbReference type="ARBA" id="ARBA00023163"/>
    </source>
</evidence>
<evidence type="ECO:0000313" key="7">
    <source>
        <dbReference type="EMBL" id="QDU30155.1"/>
    </source>
</evidence>
<dbReference type="Pfam" id="PF07638">
    <property type="entry name" value="Sigma70_ECF"/>
    <property type="match status" value="1"/>
</dbReference>
<dbReference type="KEGG" id="aagg:ETAA8_52740"/>
<dbReference type="InterPro" id="IPR014284">
    <property type="entry name" value="RNA_pol_sigma-70_dom"/>
</dbReference>
<dbReference type="EMBL" id="CP036274">
    <property type="protein sequence ID" value="QDU30155.1"/>
    <property type="molecule type" value="Genomic_DNA"/>
</dbReference>
<dbReference type="Proteomes" id="UP000315017">
    <property type="component" value="Chromosome"/>
</dbReference>
<comment type="similarity">
    <text evidence="1">Belongs to the sigma-70 factor family. ECF subfamily.</text>
</comment>
<keyword evidence="3" id="KW-0731">Sigma factor</keyword>
<sequence length="200" mass="22948">MDPAATVELQLLLDRLRAGDEQARREFLERACERLRRLAGKILSGSFPQVQRRHEVDSIVHETWFRLVQAMEKADPPTVADFFRLAAHKIRQVLLDMVATERRGGHQHETLVPNNDSFASRHEPADHSLDGARLAVWTEFHNKVGKLAEAERTIFEMHYYLGLPQAEIARILELHPRKVSYLWVSATEELAGDLTQIARL</sequence>
<gene>
    <name evidence="7" type="ORF">ETAA8_52740</name>
</gene>
<dbReference type="RefSeq" id="WP_145095162.1">
    <property type="nucleotide sequence ID" value="NZ_CP036274.1"/>
</dbReference>
<dbReference type="GO" id="GO:0016987">
    <property type="term" value="F:sigma factor activity"/>
    <property type="evidence" value="ECO:0007669"/>
    <property type="project" value="UniProtKB-KW"/>
</dbReference>
<dbReference type="InterPro" id="IPR036388">
    <property type="entry name" value="WH-like_DNA-bd_sf"/>
</dbReference>
<reference evidence="7 8" key="1">
    <citation type="submission" date="2019-02" db="EMBL/GenBank/DDBJ databases">
        <title>Deep-cultivation of Planctomycetes and their phenomic and genomic characterization uncovers novel biology.</title>
        <authorList>
            <person name="Wiegand S."/>
            <person name="Jogler M."/>
            <person name="Boedeker C."/>
            <person name="Pinto D."/>
            <person name="Vollmers J."/>
            <person name="Rivas-Marin E."/>
            <person name="Kohn T."/>
            <person name="Peeters S.H."/>
            <person name="Heuer A."/>
            <person name="Rast P."/>
            <person name="Oberbeckmann S."/>
            <person name="Bunk B."/>
            <person name="Jeske O."/>
            <person name="Meyerdierks A."/>
            <person name="Storesund J.E."/>
            <person name="Kallscheuer N."/>
            <person name="Luecker S."/>
            <person name="Lage O.M."/>
            <person name="Pohl T."/>
            <person name="Merkel B.J."/>
            <person name="Hornburger P."/>
            <person name="Mueller R.-W."/>
            <person name="Bruemmer F."/>
            <person name="Labrenz M."/>
            <person name="Spormann A.M."/>
            <person name="Op den Camp H."/>
            <person name="Overmann J."/>
            <person name="Amann R."/>
            <person name="Jetten M.S.M."/>
            <person name="Mascher T."/>
            <person name="Medema M.H."/>
            <person name="Devos D.P."/>
            <person name="Kaster A.-K."/>
            <person name="Ovreas L."/>
            <person name="Rohde M."/>
            <person name="Galperin M.Y."/>
            <person name="Jogler C."/>
        </authorList>
    </citation>
    <scope>NUCLEOTIDE SEQUENCE [LARGE SCALE GENOMIC DNA]</scope>
    <source>
        <strain evidence="7 8">ETA_A8</strain>
    </source>
</reference>
<evidence type="ECO:0000259" key="6">
    <source>
        <dbReference type="Pfam" id="PF07638"/>
    </source>
</evidence>
<dbReference type="InterPro" id="IPR013325">
    <property type="entry name" value="RNA_pol_sigma_r2"/>
</dbReference>
<dbReference type="InterPro" id="IPR013324">
    <property type="entry name" value="RNA_pol_sigma_r3/r4-like"/>
</dbReference>
<feature type="region of interest" description="Disordered" evidence="5">
    <location>
        <begin position="105"/>
        <end position="124"/>
    </location>
</feature>
<accession>A0A517YIW6</accession>
<dbReference type="OrthoDB" id="283468at2"/>
<keyword evidence="4" id="KW-0804">Transcription</keyword>
<evidence type="ECO:0000256" key="2">
    <source>
        <dbReference type="ARBA" id="ARBA00023015"/>
    </source>
</evidence>
<dbReference type="InterPro" id="IPR053812">
    <property type="entry name" value="HTH_Sigma70_ECF-like"/>
</dbReference>
<protein>
    <submittedName>
        <fullName evidence="7">RNA polymerase sigma factor WhiG</fullName>
    </submittedName>
</protein>
<dbReference type="PANTHER" id="PTHR43133">
    <property type="entry name" value="RNA POLYMERASE ECF-TYPE SIGMA FACTO"/>
    <property type="match status" value="1"/>
</dbReference>
<dbReference type="Gene3D" id="1.10.1740.10">
    <property type="match status" value="1"/>
</dbReference>
<evidence type="ECO:0000313" key="8">
    <source>
        <dbReference type="Proteomes" id="UP000315017"/>
    </source>
</evidence>
<organism evidence="7 8">
    <name type="scientific">Anatilimnocola aggregata</name>
    <dbReference type="NCBI Taxonomy" id="2528021"/>
    <lineage>
        <taxon>Bacteria</taxon>
        <taxon>Pseudomonadati</taxon>
        <taxon>Planctomycetota</taxon>
        <taxon>Planctomycetia</taxon>
        <taxon>Pirellulales</taxon>
        <taxon>Pirellulaceae</taxon>
        <taxon>Anatilimnocola</taxon>
    </lineage>
</organism>
<keyword evidence="8" id="KW-1185">Reference proteome</keyword>
<dbReference type="SUPFAM" id="SSF88659">
    <property type="entry name" value="Sigma3 and sigma4 domains of RNA polymerase sigma factors"/>
    <property type="match status" value="1"/>
</dbReference>
<dbReference type="GO" id="GO:0006352">
    <property type="term" value="P:DNA-templated transcription initiation"/>
    <property type="evidence" value="ECO:0007669"/>
    <property type="project" value="InterPro"/>
</dbReference>
<dbReference type="Gene3D" id="1.10.10.10">
    <property type="entry name" value="Winged helix-like DNA-binding domain superfamily/Winged helix DNA-binding domain"/>
    <property type="match status" value="1"/>
</dbReference>
<name>A0A517YIW6_9BACT</name>
<dbReference type="InterPro" id="IPR039425">
    <property type="entry name" value="RNA_pol_sigma-70-like"/>
</dbReference>
<proteinExistence type="inferred from homology"/>
<keyword evidence="2" id="KW-0805">Transcription regulation</keyword>